<dbReference type="SUPFAM" id="SSF55486">
    <property type="entry name" value="Metalloproteases ('zincins'), catalytic domain"/>
    <property type="match status" value="1"/>
</dbReference>
<dbReference type="Proteomes" id="UP000192907">
    <property type="component" value="Unassembled WGS sequence"/>
</dbReference>
<keyword evidence="2" id="KW-1185">Reference proteome</keyword>
<dbReference type="EMBL" id="FWZT01000020">
    <property type="protein sequence ID" value="SMF60049.1"/>
    <property type="molecule type" value="Genomic_DNA"/>
</dbReference>
<reference evidence="2" key="1">
    <citation type="submission" date="2017-04" db="EMBL/GenBank/DDBJ databases">
        <authorList>
            <person name="Varghese N."/>
            <person name="Submissions S."/>
        </authorList>
    </citation>
    <scope>NUCLEOTIDE SEQUENCE [LARGE SCALE GENOMIC DNA]</scope>
    <source>
        <strain evidence="2">RKEM611</strain>
    </source>
</reference>
<evidence type="ECO:0000313" key="2">
    <source>
        <dbReference type="Proteomes" id="UP000192907"/>
    </source>
</evidence>
<sequence>MRLLIILLLGFQLWSCQTIKPSDQIEETVLIDLKQSSGTTWTAQYRLPFAVKSLVFQRDTNLFRHKLWDISPSTLKIVKDSGVERIISMDGEAFQGFTVEFKVMDKALFKDYEFFRSFTDGGLVLFSGHLNVMIDEITLENLKDEEFPFLPMTFAITAHSDNYIAINGKAFHRKASWKDESLHGTYIYFGSQKPLESKSMISILDPALPAKVKSSLEPQLANLFSFYEEKFGHSLGYVPTVLFNYNPDHSGKRSSGGTLPQMVQLSWQGPFDSEDARDSEEVHWLVAHEAAHLWNGKLFRVYDTTPTWIKEGGADAVANRALYFQGVYDQNKLWDRHLQDLNTCLSILRGKALEDVTRNGFQAHYKCGSAMMWMMELGIKQVDPSQDLFNLFEKVFAKASEQDFRYGWETFAKVLHEDYNLATLAQDIAAFASIKGQLQQVEHIKKMGSDLGITVAERPDRASPSFLQAYHRGIFRELMRRDCGGYYSMWSQRGMFIVMGHPTRCNTLKGKEYQIIKIEGEELGSKNLTTKLKIACEKRKQVELGLLSGKSISLKCNEQRLRELLWLEVSLSH</sequence>
<dbReference type="OrthoDB" id="5935180at2"/>
<organism evidence="1 2">
    <name type="scientific">Pseudobacteriovorax antillogorgiicola</name>
    <dbReference type="NCBI Taxonomy" id="1513793"/>
    <lineage>
        <taxon>Bacteria</taxon>
        <taxon>Pseudomonadati</taxon>
        <taxon>Bdellovibrionota</taxon>
        <taxon>Oligoflexia</taxon>
        <taxon>Oligoflexales</taxon>
        <taxon>Pseudobacteriovoracaceae</taxon>
        <taxon>Pseudobacteriovorax</taxon>
    </lineage>
</organism>
<name>A0A1Y6CL53_9BACT</name>
<dbReference type="AlphaFoldDB" id="A0A1Y6CL53"/>
<evidence type="ECO:0000313" key="1">
    <source>
        <dbReference type="EMBL" id="SMF60049.1"/>
    </source>
</evidence>
<proteinExistence type="predicted"/>
<dbReference type="RefSeq" id="WP_132322851.1">
    <property type="nucleotide sequence ID" value="NZ_FWZT01000020.1"/>
</dbReference>
<dbReference type="InterPro" id="IPR027268">
    <property type="entry name" value="Peptidase_M4/M1_CTD_sf"/>
</dbReference>
<evidence type="ECO:0008006" key="3">
    <source>
        <dbReference type="Google" id="ProtNLM"/>
    </source>
</evidence>
<accession>A0A1Y6CL53</accession>
<dbReference type="STRING" id="1513793.SAMN06296036_12083"/>
<protein>
    <recommendedName>
        <fullName evidence="3">Peptidase M1 membrane alanine aminopeptidase domain-containing protein</fullName>
    </recommendedName>
</protein>
<dbReference type="Gene3D" id="1.10.390.10">
    <property type="entry name" value="Neutral Protease Domain 2"/>
    <property type="match status" value="1"/>
</dbReference>
<gene>
    <name evidence="1" type="ORF">SAMN06296036_12083</name>
</gene>